<sequence>MQPDLSTVKLSSIINTDVFGMIHSLTSFRPTGATKDYIILGSDSGRVLVLEFNPSTNSFIKLHQETCGKSVAGRVVPGQFLATDPKGRAVMIAAMEKSKLVYILNRDLAGNLKISSPLEAHKSNAIIHHTVGIDVRFKNPLFAALEVNYGEADQDPSGEAFNSAKKVLLIHFFPINQTKTDSIFWNRCQSMTNPEKFSGPSGGLICCKDFIIYKHQNDISFDFNQSSQYFVK</sequence>
<evidence type="ECO:0000313" key="1">
    <source>
        <dbReference type="EMBL" id="KAI7951416.1"/>
    </source>
</evidence>
<reference evidence="2" key="1">
    <citation type="journal article" date="2018" name="BMC Genomics">
        <title>Genomic insights into host adaptation between the wheat stripe rust pathogen (Puccinia striiformis f. sp. tritici) and the barley stripe rust pathogen (Puccinia striiformis f. sp. hordei).</title>
        <authorList>
            <person name="Xia C."/>
            <person name="Wang M."/>
            <person name="Yin C."/>
            <person name="Cornejo O.E."/>
            <person name="Hulbert S.H."/>
            <person name="Chen X."/>
        </authorList>
    </citation>
    <scope>NUCLEOTIDE SEQUENCE [LARGE SCALE GENOMIC DNA]</scope>
    <source>
        <strain evidence="2">93-210</strain>
    </source>
</reference>
<accession>A0ACC0EDE8</accession>
<organism evidence="1 2">
    <name type="scientific">Puccinia striiformis f. sp. tritici</name>
    <dbReference type="NCBI Taxonomy" id="168172"/>
    <lineage>
        <taxon>Eukaryota</taxon>
        <taxon>Fungi</taxon>
        <taxon>Dikarya</taxon>
        <taxon>Basidiomycota</taxon>
        <taxon>Pucciniomycotina</taxon>
        <taxon>Pucciniomycetes</taxon>
        <taxon>Pucciniales</taxon>
        <taxon>Pucciniaceae</taxon>
        <taxon>Puccinia</taxon>
    </lineage>
</organism>
<proteinExistence type="predicted"/>
<gene>
    <name evidence="1" type="ORF">MJO28_007100</name>
</gene>
<dbReference type="EMBL" id="CM045871">
    <property type="protein sequence ID" value="KAI7951416.1"/>
    <property type="molecule type" value="Genomic_DNA"/>
</dbReference>
<evidence type="ECO:0000313" key="2">
    <source>
        <dbReference type="Proteomes" id="UP001060170"/>
    </source>
</evidence>
<comment type="caution">
    <text evidence="1">The sequence shown here is derived from an EMBL/GenBank/DDBJ whole genome shotgun (WGS) entry which is preliminary data.</text>
</comment>
<keyword evidence="2" id="KW-1185">Reference proteome</keyword>
<dbReference type="Proteomes" id="UP001060170">
    <property type="component" value="Chromosome 7"/>
</dbReference>
<name>A0ACC0EDE8_9BASI</name>
<reference evidence="1 2" key="3">
    <citation type="journal article" date="2022" name="Microbiol. Spectr.">
        <title>Folding features and dynamics of 3D genome architecture in plant fungal pathogens.</title>
        <authorList>
            <person name="Xia C."/>
        </authorList>
    </citation>
    <scope>NUCLEOTIDE SEQUENCE [LARGE SCALE GENOMIC DNA]</scope>
    <source>
        <strain evidence="1 2">93-210</strain>
    </source>
</reference>
<reference evidence="2" key="2">
    <citation type="journal article" date="2018" name="Mol. Plant Microbe Interact.">
        <title>Genome sequence resources for the wheat stripe rust pathogen (Puccinia striiformis f. sp. tritici) and the barley stripe rust pathogen (Puccinia striiformis f. sp. hordei).</title>
        <authorList>
            <person name="Xia C."/>
            <person name="Wang M."/>
            <person name="Yin C."/>
            <person name="Cornejo O.E."/>
            <person name="Hulbert S.H."/>
            <person name="Chen X."/>
        </authorList>
    </citation>
    <scope>NUCLEOTIDE SEQUENCE [LARGE SCALE GENOMIC DNA]</scope>
    <source>
        <strain evidence="2">93-210</strain>
    </source>
</reference>
<protein>
    <submittedName>
        <fullName evidence="1">Uncharacterized protein</fullName>
    </submittedName>
</protein>